<evidence type="ECO:0000256" key="2">
    <source>
        <dbReference type="SAM" id="SignalP"/>
    </source>
</evidence>
<keyword evidence="4" id="KW-1185">Reference proteome</keyword>
<sequence>MRIHGLRILAVIATFLAFLLVSSAISSNVNAAANGKISGRLINGTTSRPLSGYSVNLYWTDGQTEQPNKSTKTDANGYFEFNSLPIGDNYNYVVYAKYKNVEYTSQNIQLTDKTPSRKYDLKVYETTFDDSILRVESASLVLLDTDKTTQRAFVLETFMIQNPTNKTFLPTTNGPKGPMGLLRFSLPSGADQLTGLGRLANYQMIQTDRGFGTNLPIYPGPNEVTFTYSIPYSVDQSNYNFQLTLPYPTKEFRLLGKEGGPSISSSQLRAGDPVSLWGSRYNLLVGGPFQNRTTLDITFSGLPVNIWTIRPNNPQIWIATAGLIILMLASTLALISRQSKQVSEQTLYNKLLAELASLDNQLSEGKLDQETYNKERAALKETLINLKKLQSKSSAA</sequence>
<name>D1CCA1_THET1</name>
<gene>
    <name evidence="3" type="ordered locus">Tter_1510</name>
</gene>
<feature type="transmembrane region" description="Helical" evidence="1">
    <location>
        <begin position="316"/>
        <end position="335"/>
    </location>
</feature>
<dbReference type="KEGG" id="ttr:Tter_1510"/>
<protein>
    <recommendedName>
        <fullName evidence="5">Carboxypeptidase regulatory-like domain-containing protein</fullName>
    </recommendedName>
</protein>
<keyword evidence="2" id="KW-0732">Signal</keyword>
<dbReference type="HOGENOM" id="CLU_696256_0_0_0"/>
<evidence type="ECO:0000256" key="1">
    <source>
        <dbReference type="SAM" id="Phobius"/>
    </source>
</evidence>
<reference evidence="4" key="1">
    <citation type="journal article" date="2010" name="Stand. Genomic Sci.">
        <title>Complete genome sequence of 'Thermobaculum terrenum' type strain (YNP1).</title>
        <authorList>
            <person name="Kiss H."/>
            <person name="Cleland D."/>
            <person name="Lapidus A."/>
            <person name="Lucas S."/>
            <person name="Glavina Del Rio T."/>
            <person name="Nolan M."/>
            <person name="Tice H."/>
            <person name="Han C."/>
            <person name="Goodwin L."/>
            <person name="Pitluck S."/>
            <person name="Liolios K."/>
            <person name="Ivanova N."/>
            <person name="Mavromatis K."/>
            <person name="Ovchinnikova G."/>
            <person name="Pati A."/>
            <person name="Chen A."/>
            <person name="Palaniappan K."/>
            <person name="Land M."/>
            <person name="Hauser L."/>
            <person name="Chang Y."/>
            <person name="Jeffries C."/>
            <person name="Lu M."/>
            <person name="Brettin T."/>
            <person name="Detter J."/>
            <person name="Goker M."/>
            <person name="Tindall B."/>
            <person name="Beck B."/>
            <person name="McDermott T."/>
            <person name="Woyke T."/>
            <person name="Bristow J."/>
            <person name="Eisen J."/>
            <person name="Markowitz V."/>
            <person name="Hugenholtz P."/>
            <person name="Kyrpides N."/>
            <person name="Klenk H."/>
            <person name="Cheng J."/>
        </authorList>
    </citation>
    <scope>NUCLEOTIDE SEQUENCE [LARGE SCALE GENOMIC DNA]</scope>
    <source>
        <strain evidence="4">ATCC BAA-798 / YNP1</strain>
    </source>
</reference>
<feature type="chain" id="PRO_5003021979" description="Carboxypeptidase regulatory-like domain-containing protein" evidence="2">
    <location>
        <begin position="32"/>
        <end position="396"/>
    </location>
</feature>
<keyword evidence="1" id="KW-1133">Transmembrane helix</keyword>
<dbReference type="STRING" id="525904.Tter_1510"/>
<keyword evidence="1" id="KW-0812">Transmembrane</keyword>
<proteinExistence type="predicted"/>
<evidence type="ECO:0000313" key="3">
    <source>
        <dbReference type="EMBL" id="ACZ42416.1"/>
    </source>
</evidence>
<dbReference type="AlphaFoldDB" id="D1CCA1"/>
<feature type="signal peptide" evidence="2">
    <location>
        <begin position="1"/>
        <end position="31"/>
    </location>
</feature>
<dbReference type="Gene3D" id="2.60.40.1120">
    <property type="entry name" value="Carboxypeptidase-like, regulatory domain"/>
    <property type="match status" value="1"/>
</dbReference>
<organism evidence="3 4">
    <name type="scientific">Thermobaculum terrenum (strain ATCC BAA-798 / CCMEE 7001 / YNP1)</name>
    <dbReference type="NCBI Taxonomy" id="525904"/>
    <lineage>
        <taxon>Bacteria</taxon>
        <taxon>Bacillati</taxon>
        <taxon>Chloroflexota</taxon>
        <taxon>Chloroflexia</taxon>
        <taxon>Candidatus Thermobaculales</taxon>
        <taxon>Candidatus Thermobaculaceae</taxon>
        <taxon>Thermobaculum</taxon>
    </lineage>
</organism>
<dbReference type="eggNOG" id="COG2010">
    <property type="taxonomic scope" value="Bacteria"/>
</dbReference>
<dbReference type="EMBL" id="CP001825">
    <property type="protein sequence ID" value="ACZ42416.1"/>
    <property type="molecule type" value="Genomic_DNA"/>
</dbReference>
<evidence type="ECO:0000313" key="4">
    <source>
        <dbReference type="Proteomes" id="UP000000323"/>
    </source>
</evidence>
<keyword evidence="1" id="KW-0472">Membrane</keyword>
<dbReference type="Proteomes" id="UP000000323">
    <property type="component" value="Chromosome 1"/>
</dbReference>
<dbReference type="Pfam" id="PF13620">
    <property type="entry name" value="CarboxypepD_reg"/>
    <property type="match status" value="1"/>
</dbReference>
<accession>D1CCA1</accession>
<dbReference type="SUPFAM" id="SSF49478">
    <property type="entry name" value="Cna protein B-type domain"/>
    <property type="match status" value="1"/>
</dbReference>
<evidence type="ECO:0008006" key="5">
    <source>
        <dbReference type="Google" id="ProtNLM"/>
    </source>
</evidence>